<accession>A0AAJ8C011</accession>
<dbReference type="VEuPathDB" id="FungiDB:An14g06420"/>
<proteinExistence type="predicted"/>
<gene>
    <name evidence="1" type="ORF">An14g06420</name>
</gene>
<dbReference type="GeneID" id="84593055"/>
<dbReference type="AlphaFoldDB" id="A0AAJ8C011"/>
<dbReference type="RefSeq" id="XP_059606464.1">
    <property type="nucleotide sequence ID" value="XM_059744359.1"/>
</dbReference>
<name>A0AAJ8C011_ASPNG</name>
<evidence type="ECO:0000313" key="1">
    <source>
        <dbReference type="RefSeq" id="XP_059606464.1"/>
    </source>
</evidence>
<organism evidence="1">
    <name type="scientific">Aspergillus niger</name>
    <dbReference type="NCBI Taxonomy" id="5061"/>
    <lineage>
        <taxon>Eukaryota</taxon>
        <taxon>Fungi</taxon>
        <taxon>Dikarya</taxon>
        <taxon>Ascomycota</taxon>
        <taxon>Pezizomycotina</taxon>
        <taxon>Eurotiomycetes</taxon>
        <taxon>Eurotiomycetidae</taxon>
        <taxon>Eurotiales</taxon>
        <taxon>Aspergillaceae</taxon>
        <taxon>Aspergillus</taxon>
        <taxon>Aspergillus subgen. Circumdati</taxon>
    </lineage>
</organism>
<reference evidence="1" key="2">
    <citation type="submission" date="2025-08" db="UniProtKB">
        <authorList>
            <consortium name="RefSeq"/>
        </authorList>
    </citation>
    <scope>IDENTIFICATION</scope>
</reference>
<dbReference type="KEGG" id="ang:An14g06420"/>
<sequence>MTGARKATWLTIRPAPIVDTFSRQWKFSLIVSCIIRGILRRLWLKAGLLIDVCETRPTTPLVYSVLVNTLDVSLLVNSLHNPHKDPNVYTCHSALIELTVVYFAKQRATFRHSRPSRNELGLYAKLPELIDAYLRSSLLMEYRQLSELIGSPLAAQLACLTWYMWNMNAVLGTW</sequence>
<reference evidence="1" key="1">
    <citation type="submission" date="2025-02" db="EMBL/GenBank/DDBJ databases">
        <authorList>
            <consortium name="NCBI Genome Project"/>
        </authorList>
    </citation>
    <scope>NUCLEOTIDE SEQUENCE</scope>
</reference>
<protein>
    <submittedName>
        <fullName evidence="1">Uncharacterized protein</fullName>
    </submittedName>
</protein>